<dbReference type="AlphaFoldDB" id="A0AAF3ER76"/>
<dbReference type="WBParaSite" id="MBELARI_LOCUS16605">
    <property type="protein sequence ID" value="MBELARI_LOCUS16605"/>
    <property type="gene ID" value="MBELARI_LOCUS16605"/>
</dbReference>
<organism evidence="1 2">
    <name type="scientific">Mesorhabditis belari</name>
    <dbReference type="NCBI Taxonomy" id="2138241"/>
    <lineage>
        <taxon>Eukaryota</taxon>
        <taxon>Metazoa</taxon>
        <taxon>Ecdysozoa</taxon>
        <taxon>Nematoda</taxon>
        <taxon>Chromadorea</taxon>
        <taxon>Rhabditida</taxon>
        <taxon>Rhabditina</taxon>
        <taxon>Rhabditomorpha</taxon>
        <taxon>Rhabditoidea</taxon>
        <taxon>Rhabditidae</taxon>
        <taxon>Mesorhabditinae</taxon>
        <taxon>Mesorhabditis</taxon>
    </lineage>
</organism>
<keyword evidence="1" id="KW-1185">Reference proteome</keyword>
<dbReference type="Proteomes" id="UP000887575">
    <property type="component" value="Unassembled WGS sequence"/>
</dbReference>
<reference evidence="2" key="1">
    <citation type="submission" date="2024-02" db="UniProtKB">
        <authorList>
            <consortium name="WormBaseParasite"/>
        </authorList>
    </citation>
    <scope>IDENTIFICATION</scope>
</reference>
<name>A0AAF3ER76_9BILA</name>
<evidence type="ECO:0000313" key="2">
    <source>
        <dbReference type="WBParaSite" id="MBELARI_LOCUS16605"/>
    </source>
</evidence>
<accession>A0AAF3ER76</accession>
<sequence length="84" mass="9249">MAGAVWCTGQCCPLWRPYPSTIISVEGHVAILLGNKAIVRTRISGLWGGQRMIGVGTIFILADYLVAWDNEENLIGTESLRQLF</sequence>
<protein>
    <submittedName>
        <fullName evidence="2">Uncharacterized protein</fullName>
    </submittedName>
</protein>
<evidence type="ECO:0000313" key="1">
    <source>
        <dbReference type="Proteomes" id="UP000887575"/>
    </source>
</evidence>
<proteinExistence type="predicted"/>